<evidence type="ECO:0000313" key="2">
    <source>
        <dbReference type="EMBL" id="EFA11518.1"/>
    </source>
</evidence>
<dbReference type="Proteomes" id="UP000007266">
    <property type="component" value="Linkage group 1"/>
</dbReference>
<name>D6W767_TRICA</name>
<proteinExistence type="predicted"/>
<dbReference type="InParanoid" id="D6W767"/>
<reference evidence="2 3" key="2">
    <citation type="journal article" date="2010" name="Nucleic Acids Res.">
        <title>BeetleBase in 2010: revisions to provide comprehensive genomic information for Tribolium castaneum.</title>
        <authorList>
            <person name="Kim H.S."/>
            <person name="Murphy T."/>
            <person name="Xia J."/>
            <person name="Caragea D."/>
            <person name="Park Y."/>
            <person name="Beeman R.W."/>
            <person name="Lorenzen M.D."/>
            <person name="Butcher S."/>
            <person name="Manak J.R."/>
            <person name="Brown S.J."/>
        </authorList>
    </citation>
    <scope>GENOME REANNOTATION</scope>
    <source>
        <strain evidence="2 3">Georgia GA2</strain>
    </source>
</reference>
<dbReference type="EMBL" id="KQ971307">
    <property type="protein sequence ID" value="EFA11518.1"/>
    <property type="molecule type" value="Genomic_DNA"/>
</dbReference>
<feature type="compositionally biased region" description="Polar residues" evidence="1">
    <location>
        <begin position="61"/>
        <end position="89"/>
    </location>
</feature>
<reference evidence="2 3" key="1">
    <citation type="journal article" date="2008" name="Nature">
        <title>The genome of the model beetle and pest Tribolium castaneum.</title>
        <authorList>
            <consortium name="Tribolium Genome Sequencing Consortium"/>
            <person name="Richards S."/>
            <person name="Gibbs R.A."/>
            <person name="Weinstock G.M."/>
            <person name="Brown S.J."/>
            <person name="Denell R."/>
            <person name="Beeman R.W."/>
            <person name="Gibbs R."/>
            <person name="Beeman R.W."/>
            <person name="Brown S.J."/>
            <person name="Bucher G."/>
            <person name="Friedrich M."/>
            <person name="Grimmelikhuijzen C.J."/>
            <person name="Klingler M."/>
            <person name="Lorenzen M."/>
            <person name="Richards S."/>
            <person name="Roth S."/>
            <person name="Schroder R."/>
            <person name="Tautz D."/>
            <person name="Zdobnov E.M."/>
            <person name="Muzny D."/>
            <person name="Gibbs R.A."/>
            <person name="Weinstock G.M."/>
            <person name="Attaway T."/>
            <person name="Bell S."/>
            <person name="Buhay C.J."/>
            <person name="Chandrabose M.N."/>
            <person name="Chavez D."/>
            <person name="Clerk-Blankenburg K.P."/>
            <person name="Cree A."/>
            <person name="Dao M."/>
            <person name="Davis C."/>
            <person name="Chacko J."/>
            <person name="Dinh H."/>
            <person name="Dugan-Rocha S."/>
            <person name="Fowler G."/>
            <person name="Garner T.T."/>
            <person name="Garnes J."/>
            <person name="Gnirke A."/>
            <person name="Hawes A."/>
            <person name="Hernandez J."/>
            <person name="Hines S."/>
            <person name="Holder M."/>
            <person name="Hume J."/>
            <person name="Jhangiani S.N."/>
            <person name="Joshi V."/>
            <person name="Khan Z.M."/>
            <person name="Jackson L."/>
            <person name="Kovar C."/>
            <person name="Kowis A."/>
            <person name="Lee S."/>
            <person name="Lewis L.R."/>
            <person name="Margolis J."/>
            <person name="Morgan M."/>
            <person name="Nazareth L.V."/>
            <person name="Nguyen N."/>
            <person name="Okwuonu G."/>
            <person name="Parker D."/>
            <person name="Richards S."/>
            <person name="Ruiz S.J."/>
            <person name="Santibanez J."/>
            <person name="Savard J."/>
            <person name="Scherer S.E."/>
            <person name="Schneider B."/>
            <person name="Sodergren E."/>
            <person name="Tautz D."/>
            <person name="Vattahil S."/>
            <person name="Villasana D."/>
            <person name="White C.S."/>
            <person name="Wright R."/>
            <person name="Park Y."/>
            <person name="Beeman R.W."/>
            <person name="Lord J."/>
            <person name="Oppert B."/>
            <person name="Lorenzen M."/>
            <person name="Brown S."/>
            <person name="Wang L."/>
            <person name="Savard J."/>
            <person name="Tautz D."/>
            <person name="Richards S."/>
            <person name="Weinstock G."/>
            <person name="Gibbs R.A."/>
            <person name="Liu Y."/>
            <person name="Worley K."/>
            <person name="Weinstock G."/>
            <person name="Elsik C.G."/>
            <person name="Reese J.T."/>
            <person name="Elhaik E."/>
            <person name="Landan G."/>
            <person name="Graur D."/>
            <person name="Arensburger P."/>
            <person name="Atkinson P."/>
            <person name="Beeman R.W."/>
            <person name="Beidler J."/>
            <person name="Brown S.J."/>
            <person name="Demuth J.P."/>
            <person name="Drury D.W."/>
            <person name="Du Y.Z."/>
            <person name="Fujiwara H."/>
            <person name="Lorenzen M."/>
            <person name="Maselli V."/>
            <person name="Osanai M."/>
            <person name="Park Y."/>
            <person name="Robertson H.M."/>
            <person name="Tu Z."/>
            <person name="Wang J.J."/>
            <person name="Wang S."/>
            <person name="Richards S."/>
            <person name="Song H."/>
            <person name="Zhang L."/>
            <person name="Sodergren E."/>
            <person name="Werner D."/>
            <person name="Stanke M."/>
            <person name="Morgenstern B."/>
            <person name="Solovyev V."/>
            <person name="Kosarev P."/>
            <person name="Brown G."/>
            <person name="Chen H.C."/>
            <person name="Ermolaeva O."/>
            <person name="Hlavina W."/>
            <person name="Kapustin Y."/>
            <person name="Kiryutin B."/>
            <person name="Kitts P."/>
            <person name="Maglott D."/>
            <person name="Pruitt K."/>
            <person name="Sapojnikov V."/>
            <person name="Souvorov A."/>
            <person name="Mackey A.J."/>
            <person name="Waterhouse R.M."/>
            <person name="Wyder S."/>
            <person name="Zdobnov E.M."/>
            <person name="Zdobnov E.M."/>
            <person name="Wyder S."/>
            <person name="Kriventseva E.V."/>
            <person name="Kadowaki T."/>
            <person name="Bork P."/>
            <person name="Aranda M."/>
            <person name="Bao R."/>
            <person name="Beermann A."/>
            <person name="Berns N."/>
            <person name="Bolognesi R."/>
            <person name="Bonneton F."/>
            <person name="Bopp D."/>
            <person name="Brown S.J."/>
            <person name="Bucher G."/>
            <person name="Butts T."/>
            <person name="Chaumot A."/>
            <person name="Denell R.E."/>
            <person name="Ferrier D.E."/>
            <person name="Friedrich M."/>
            <person name="Gordon C.M."/>
            <person name="Jindra M."/>
            <person name="Klingler M."/>
            <person name="Lan Q."/>
            <person name="Lattorff H.M."/>
            <person name="Laudet V."/>
            <person name="von Levetsow C."/>
            <person name="Liu Z."/>
            <person name="Lutz R."/>
            <person name="Lynch J.A."/>
            <person name="da Fonseca R.N."/>
            <person name="Posnien N."/>
            <person name="Reuter R."/>
            <person name="Roth S."/>
            <person name="Savard J."/>
            <person name="Schinko J.B."/>
            <person name="Schmitt C."/>
            <person name="Schoppmeier M."/>
            <person name="Schroder R."/>
            <person name="Shippy T.D."/>
            <person name="Simonnet F."/>
            <person name="Marques-Souza H."/>
            <person name="Tautz D."/>
            <person name="Tomoyasu Y."/>
            <person name="Trauner J."/>
            <person name="Van der Zee M."/>
            <person name="Vervoort M."/>
            <person name="Wittkopp N."/>
            <person name="Wimmer E.A."/>
            <person name="Yang X."/>
            <person name="Jones A.K."/>
            <person name="Sattelle D.B."/>
            <person name="Ebert P.R."/>
            <person name="Nelson D."/>
            <person name="Scott J.G."/>
            <person name="Beeman R.W."/>
            <person name="Muthukrishnan S."/>
            <person name="Kramer K.J."/>
            <person name="Arakane Y."/>
            <person name="Beeman R.W."/>
            <person name="Zhu Q."/>
            <person name="Hogenkamp D."/>
            <person name="Dixit R."/>
            <person name="Oppert B."/>
            <person name="Jiang H."/>
            <person name="Zou Z."/>
            <person name="Marshall J."/>
            <person name="Elpidina E."/>
            <person name="Vinokurov K."/>
            <person name="Oppert C."/>
            <person name="Zou Z."/>
            <person name="Evans J."/>
            <person name="Lu Z."/>
            <person name="Zhao P."/>
            <person name="Sumathipala N."/>
            <person name="Altincicek B."/>
            <person name="Vilcinskas A."/>
            <person name="Williams M."/>
            <person name="Hultmark D."/>
            <person name="Hetru C."/>
            <person name="Jiang H."/>
            <person name="Grimmelikhuijzen C.J."/>
            <person name="Hauser F."/>
            <person name="Cazzamali G."/>
            <person name="Williamson M."/>
            <person name="Park Y."/>
            <person name="Li B."/>
            <person name="Tanaka Y."/>
            <person name="Predel R."/>
            <person name="Neupert S."/>
            <person name="Schachtner J."/>
            <person name="Verleyen P."/>
            <person name="Raible F."/>
            <person name="Bork P."/>
            <person name="Friedrich M."/>
            <person name="Walden K.K."/>
            <person name="Robertson H.M."/>
            <person name="Angeli S."/>
            <person name="Foret S."/>
            <person name="Bucher G."/>
            <person name="Schuetz S."/>
            <person name="Maleszka R."/>
            <person name="Wimmer E.A."/>
            <person name="Beeman R.W."/>
            <person name="Lorenzen M."/>
            <person name="Tomoyasu Y."/>
            <person name="Miller S.C."/>
            <person name="Grossmann D."/>
            <person name="Bucher G."/>
        </authorList>
    </citation>
    <scope>NUCLEOTIDE SEQUENCE [LARGE SCALE GENOMIC DNA]</scope>
    <source>
        <strain evidence="2 3">Georgia GA2</strain>
    </source>
</reference>
<feature type="compositionally biased region" description="Pro residues" evidence="1">
    <location>
        <begin position="25"/>
        <end position="55"/>
    </location>
</feature>
<protein>
    <submittedName>
        <fullName evidence="2">Uncharacterized protein</fullName>
    </submittedName>
</protein>
<evidence type="ECO:0000313" key="3">
    <source>
        <dbReference type="Proteomes" id="UP000007266"/>
    </source>
</evidence>
<evidence type="ECO:0000256" key="1">
    <source>
        <dbReference type="SAM" id="MobiDB-lite"/>
    </source>
</evidence>
<accession>D6W767</accession>
<dbReference type="AlphaFoldDB" id="D6W767"/>
<keyword evidence="3" id="KW-1185">Reference proteome</keyword>
<sequence>MGRLLLRYLTHPTLRHPLPGALRPRPYPPHATPLSLPVPTPTTPATPPGPQPPSRPFQISPYCTQCTQGSSARDTGCTNSDAPTPTCPNNAPKPADASQN</sequence>
<gene>
    <name evidence="2" type="primary">GLEAN_14232</name>
    <name evidence="2" type="ORF">TcasGA2_TC014232</name>
</gene>
<dbReference type="HOGENOM" id="CLU_2309592_0_0_1"/>
<feature type="region of interest" description="Disordered" evidence="1">
    <location>
        <begin position="1"/>
        <end position="100"/>
    </location>
</feature>
<organism evidence="2 3">
    <name type="scientific">Tribolium castaneum</name>
    <name type="common">Red flour beetle</name>
    <dbReference type="NCBI Taxonomy" id="7070"/>
    <lineage>
        <taxon>Eukaryota</taxon>
        <taxon>Metazoa</taxon>
        <taxon>Ecdysozoa</taxon>
        <taxon>Arthropoda</taxon>
        <taxon>Hexapoda</taxon>
        <taxon>Insecta</taxon>
        <taxon>Pterygota</taxon>
        <taxon>Neoptera</taxon>
        <taxon>Endopterygota</taxon>
        <taxon>Coleoptera</taxon>
        <taxon>Polyphaga</taxon>
        <taxon>Cucujiformia</taxon>
        <taxon>Tenebrionidae</taxon>
        <taxon>Tenebrionidae incertae sedis</taxon>
        <taxon>Tribolium</taxon>
    </lineage>
</organism>